<accession>A0A1D3L308</accession>
<dbReference type="Proteomes" id="UP000094707">
    <property type="component" value="Chromosome I"/>
</dbReference>
<keyword evidence="1" id="KW-0812">Transmembrane</keyword>
<evidence type="ECO:0000313" key="2">
    <source>
        <dbReference type="EMBL" id="SCG86001.1"/>
    </source>
</evidence>
<dbReference type="Pfam" id="PF04021">
    <property type="entry name" value="Class_IIIsignal"/>
    <property type="match status" value="1"/>
</dbReference>
<keyword evidence="3" id="KW-1185">Reference proteome</keyword>
<dbReference type="RefSeq" id="WP_071907110.1">
    <property type="nucleotide sequence ID" value="NZ_LT607756.1"/>
</dbReference>
<keyword evidence="1" id="KW-1133">Transmembrane helix</keyword>
<gene>
    <name evidence="2" type="ORF">MCBB_1445</name>
</gene>
<reference evidence="2 3" key="1">
    <citation type="submission" date="2016-08" db="EMBL/GenBank/DDBJ databases">
        <authorList>
            <person name="Seilhamer J.J."/>
        </authorList>
    </citation>
    <scope>NUCLEOTIDE SEQUENCE [LARGE SCALE GENOMIC DNA]</scope>
    <source>
        <strain evidence="2">Buetzberg</strain>
    </source>
</reference>
<sequence length="63" mass="6801">MIVNRTILGDESGQGAAEYLLLFGGVIVISIMALLMYKEYFKKGVPFNAGDDLNTVRACTKSG</sequence>
<dbReference type="InterPro" id="IPR007166">
    <property type="entry name" value="Class3_signal_pept_motif"/>
</dbReference>
<keyword evidence="1" id="KW-0472">Membrane</keyword>
<feature type="transmembrane region" description="Helical" evidence="1">
    <location>
        <begin position="19"/>
        <end position="37"/>
    </location>
</feature>
<dbReference type="KEGG" id="mcub:MCBB_1445"/>
<protein>
    <recommendedName>
        <fullName evidence="4">Class III signal peptide</fullName>
    </recommendedName>
</protein>
<dbReference type="AlphaFoldDB" id="A0A1D3L308"/>
<proteinExistence type="predicted"/>
<dbReference type="EMBL" id="LT607756">
    <property type="protein sequence ID" value="SCG86001.1"/>
    <property type="molecule type" value="Genomic_DNA"/>
</dbReference>
<dbReference type="GeneID" id="30412286"/>
<name>A0A1D3L308_9EURY</name>
<evidence type="ECO:0000256" key="1">
    <source>
        <dbReference type="SAM" id="Phobius"/>
    </source>
</evidence>
<evidence type="ECO:0000313" key="3">
    <source>
        <dbReference type="Proteomes" id="UP000094707"/>
    </source>
</evidence>
<organism evidence="2 3">
    <name type="scientific">Methanobacterium congolense</name>
    <dbReference type="NCBI Taxonomy" id="118062"/>
    <lineage>
        <taxon>Archaea</taxon>
        <taxon>Methanobacteriati</taxon>
        <taxon>Methanobacteriota</taxon>
        <taxon>Methanomada group</taxon>
        <taxon>Methanobacteria</taxon>
        <taxon>Methanobacteriales</taxon>
        <taxon>Methanobacteriaceae</taxon>
        <taxon>Methanobacterium</taxon>
    </lineage>
</organism>
<dbReference type="STRING" id="118062.MCBB_1445"/>
<dbReference type="OrthoDB" id="71441at2157"/>
<evidence type="ECO:0008006" key="4">
    <source>
        <dbReference type="Google" id="ProtNLM"/>
    </source>
</evidence>